<evidence type="ECO:0000256" key="1">
    <source>
        <dbReference type="SAM" id="SignalP"/>
    </source>
</evidence>
<dbReference type="PANTHER" id="PTHR30032:SF8">
    <property type="entry name" value="GERMINATION-SPECIFIC N-ACETYLMURAMOYL-L-ALANINE AMIDASE"/>
    <property type="match status" value="1"/>
</dbReference>
<dbReference type="Pfam" id="PF04122">
    <property type="entry name" value="CW_binding_2"/>
    <property type="match status" value="3"/>
</dbReference>
<dbReference type="EMBL" id="BAAAQM010000048">
    <property type="protein sequence ID" value="GAA1992649.1"/>
    <property type="molecule type" value="Genomic_DNA"/>
</dbReference>
<gene>
    <name evidence="2" type="ORF">GCM10009838_65610</name>
</gene>
<keyword evidence="3" id="KW-1185">Reference proteome</keyword>
<dbReference type="RefSeq" id="WP_344661046.1">
    <property type="nucleotide sequence ID" value="NZ_BAAAQM010000048.1"/>
</dbReference>
<dbReference type="Proteomes" id="UP001499854">
    <property type="component" value="Unassembled WGS sequence"/>
</dbReference>
<reference evidence="3" key="1">
    <citation type="journal article" date="2019" name="Int. J. Syst. Evol. Microbiol.">
        <title>The Global Catalogue of Microorganisms (GCM) 10K type strain sequencing project: providing services to taxonomists for standard genome sequencing and annotation.</title>
        <authorList>
            <consortium name="The Broad Institute Genomics Platform"/>
            <consortium name="The Broad Institute Genome Sequencing Center for Infectious Disease"/>
            <person name="Wu L."/>
            <person name="Ma J."/>
        </authorList>
    </citation>
    <scope>NUCLEOTIDE SEQUENCE [LARGE SCALE GENOMIC DNA]</scope>
    <source>
        <strain evidence="3">JCM 16013</strain>
    </source>
</reference>
<dbReference type="InterPro" id="IPR007253">
    <property type="entry name" value="Cell_wall-bd_2"/>
</dbReference>
<feature type="signal peptide" evidence="1">
    <location>
        <begin position="1"/>
        <end position="29"/>
    </location>
</feature>
<accession>A0ABP5E6W8</accession>
<evidence type="ECO:0000313" key="3">
    <source>
        <dbReference type="Proteomes" id="UP001499854"/>
    </source>
</evidence>
<dbReference type="Gene3D" id="3.40.50.12090">
    <property type="match status" value="2"/>
</dbReference>
<organism evidence="2 3">
    <name type="scientific">Catenulispora subtropica</name>
    <dbReference type="NCBI Taxonomy" id="450798"/>
    <lineage>
        <taxon>Bacteria</taxon>
        <taxon>Bacillati</taxon>
        <taxon>Actinomycetota</taxon>
        <taxon>Actinomycetes</taxon>
        <taxon>Catenulisporales</taxon>
        <taxon>Catenulisporaceae</taxon>
        <taxon>Catenulispora</taxon>
    </lineage>
</organism>
<comment type="caution">
    <text evidence="2">The sequence shown here is derived from an EMBL/GenBank/DDBJ whole genome shotgun (WGS) entry which is preliminary data.</text>
</comment>
<keyword evidence="1" id="KW-0732">Signal</keyword>
<proteinExistence type="predicted"/>
<evidence type="ECO:0000313" key="2">
    <source>
        <dbReference type="EMBL" id="GAA1992649.1"/>
    </source>
</evidence>
<evidence type="ECO:0008006" key="4">
    <source>
        <dbReference type="Google" id="ProtNLM"/>
    </source>
</evidence>
<feature type="chain" id="PRO_5046497534" description="Cell wall binding repeat 2-containing protein" evidence="1">
    <location>
        <begin position="30"/>
        <end position="532"/>
    </location>
</feature>
<dbReference type="InterPro" id="IPR051922">
    <property type="entry name" value="Bact_Sporulation_Assoc"/>
</dbReference>
<sequence length="532" mass="52698">MSKNRPLAISALVASAVAAGAVAAAPAMAADTGASTGTNPTTNAAPNLDRIGGATRYETAINASQADFPTAGSAKGVVIARGDIYVDALAGTPLAAKTGSALLLTDSKTLTPGVADEIKRLLGTGDAAKGKKITILGGEVAVTPAVEKQLKALGYDVDRVGGFDRYATALDIAGSLHAKNAIVATGMNFADALSAGPLAAAAPDSAIVLSNGTTVTDAATAAFIKGAGTVTSVGVPAVTAVNKLSVKDTELAGLTRYETAAAVAGSAVLKDSKTAVVANGLIFTDPLVGGVYAAYNHGALLLTDPNSLPPATAAALVGFNAPLQQVKIFGGLVAVSQNVQKQVQTLLTVGYDVYVQQLKDAVAKAQAAVDAAQKAYDAAAAVPGASVFAFYHTLQVSTDKAVKDDATALFDAVKNSADSKVQGAYTAYATALAAYQAGGADPAQNVVDALSTASWNLATAIGGTQDKAVRTAVDTLNAAVVASADTAPKAAADAMTKAANDAKAAVQAASDKLTAAQTALAAAQKALADAQK</sequence>
<dbReference type="PANTHER" id="PTHR30032">
    <property type="entry name" value="N-ACETYLMURAMOYL-L-ALANINE AMIDASE-RELATED"/>
    <property type="match status" value="1"/>
</dbReference>
<name>A0ABP5E6W8_9ACTN</name>
<protein>
    <recommendedName>
        <fullName evidence="4">Cell wall binding repeat 2-containing protein</fullName>
    </recommendedName>
</protein>